<protein>
    <submittedName>
        <fullName evidence="6">Hsp20 family protein</fullName>
    </submittedName>
</protein>
<dbReference type="InterPro" id="IPR008978">
    <property type="entry name" value="HSP20-like_chaperone"/>
</dbReference>
<accession>A0ABQ6M330</accession>
<feature type="domain" description="SHSP" evidence="5">
    <location>
        <begin position="30"/>
        <end position="141"/>
    </location>
</feature>
<evidence type="ECO:0000259" key="5">
    <source>
        <dbReference type="PROSITE" id="PS01031"/>
    </source>
</evidence>
<evidence type="ECO:0000313" key="6">
    <source>
        <dbReference type="EMBL" id="GMG88672.1"/>
    </source>
</evidence>
<comment type="caution">
    <text evidence="6">The sequence shown here is derived from an EMBL/GenBank/DDBJ whole genome shotgun (WGS) entry which is preliminary data.</text>
</comment>
<evidence type="ECO:0000256" key="1">
    <source>
        <dbReference type="ARBA" id="ARBA00023016"/>
    </source>
</evidence>
<comment type="similarity">
    <text evidence="2 3">Belongs to the small heat shock protein (HSP20) family.</text>
</comment>
<dbReference type="InterPro" id="IPR002068">
    <property type="entry name" value="A-crystallin/Hsp20_dom"/>
</dbReference>
<dbReference type="Gene3D" id="2.60.40.790">
    <property type="match status" value="1"/>
</dbReference>
<evidence type="ECO:0000313" key="7">
    <source>
        <dbReference type="Proteomes" id="UP001224392"/>
    </source>
</evidence>
<keyword evidence="7" id="KW-1185">Reference proteome</keyword>
<proteinExistence type="inferred from homology"/>
<dbReference type="EMBL" id="BSYJ01000008">
    <property type="protein sequence ID" value="GMG88672.1"/>
    <property type="molecule type" value="Genomic_DNA"/>
</dbReference>
<reference evidence="6 7" key="1">
    <citation type="submission" date="2023-04" db="EMBL/GenBank/DDBJ databases">
        <title>Marinobulbifer ophiurae gen. nov., sp. Nov., isolate from tissue of brittle star Ophioplocus japonicus.</title>
        <authorList>
            <person name="Kawano K."/>
            <person name="Sawayama S."/>
            <person name="Nakagawa S."/>
        </authorList>
    </citation>
    <scope>NUCLEOTIDE SEQUENCE [LARGE SCALE GENOMIC DNA]</scope>
    <source>
        <strain evidence="6 7">NKW57</strain>
    </source>
</reference>
<dbReference type="InterPro" id="IPR037913">
    <property type="entry name" value="ACD_IbpA/B"/>
</dbReference>
<evidence type="ECO:0000256" key="4">
    <source>
        <dbReference type="SAM" id="MobiDB-lite"/>
    </source>
</evidence>
<organism evidence="6 7">
    <name type="scientific">Biformimicrobium ophioploci</name>
    <dbReference type="NCBI Taxonomy" id="3036711"/>
    <lineage>
        <taxon>Bacteria</taxon>
        <taxon>Pseudomonadati</taxon>
        <taxon>Pseudomonadota</taxon>
        <taxon>Gammaproteobacteria</taxon>
        <taxon>Cellvibrionales</taxon>
        <taxon>Microbulbiferaceae</taxon>
        <taxon>Biformimicrobium</taxon>
    </lineage>
</organism>
<feature type="region of interest" description="Disordered" evidence="4">
    <location>
        <begin position="141"/>
        <end position="162"/>
    </location>
</feature>
<dbReference type="Proteomes" id="UP001224392">
    <property type="component" value="Unassembled WGS sequence"/>
</dbReference>
<gene>
    <name evidence="6" type="ORF">MNKW57_29930</name>
</gene>
<name>A0ABQ6M330_9GAMM</name>
<dbReference type="PROSITE" id="PS01031">
    <property type="entry name" value="SHSP"/>
    <property type="match status" value="1"/>
</dbReference>
<dbReference type="SUPFAM" id="SSF49764">
    <property type="entry name" value="HSP20-like chaperones"/>
    <property type="match status" value="1"/>
</dbReference>
<dbReference type="RefSeq" id="WP_285765281.1">
    <property type="nucleotide sequence ID" value="NZ_BSYJ01000008.1"/>
</dbReference>
<dbReference type="Pfam" id="PF00011">
    <property type="entry name" value="HSP20"/>
    <property type="match status" value="1"/>
</dbReference>
<dbReference type="CDD" id="cd06470">
    <property type="entry name" value="ACD_IbpA-B_like"/>
    <property type="match status" value="1"/>
</dbReference>
<evidence type="ECO:0000256" key="3">
    <source>
        <dbReference type="RuleBase" id="RU003616"/>
    </source>
</evidence>
<sequence length="162" mass="18511">MRNLDFSPLYRSAIGFDRMANLLDSMMTTEQNQPSYPPYNIELTGENNYRISMAVAGFSQDELDIQMDQNKLTVTANRSDEKVEKNFLHRGIAARNFERRFQLADHVKVVDAKLEHGLLHIDLVREIPEAMKPRKIQINGGSLIESGTEKEQETAETQTRVA</sequence>
<keyword evidence="1" id="KW-0346">Stress response</keyword>
<dbReference type="PANTHER" id="PTHR47062:SF1">
    <property type="entry name" value="SMALL HEAT SHOCK PROTEIN IBPA"/>
    <property type="match status" value="1"/>
</dbReference>
<evidence type="ECO:0000256" key="2">
    <source>
        <dbReference type="PROSITE-ProRule" id="PRU00285"/>
    </source>
</evidence>
<dbReference type="PANTHER" id="PTHR47062">
    <property type="match status" value="1"/>
</dbReference>